<name>A0A3R9R6G8_9BACT</name>
<protein>
    <recommendedName>
        <fullName evidence="3">Transposase</fullName>
    </recommendedName>
</protein>
<proteinExistence type="predicted"/>
<dbReference type="RefSeq" id="WP_260473033.1">
    <property type="nucleotide sequence ID" value="NZ_RSDW01000001.1"/>
</dbReference>
<dbReference type="EMBL" id="RSDW01000001">
    <property type="protein sequence ID" value="RSL19089.1"/>
    <property type="molecule type" value="Genomic_DNA"/>
</dbReference>
<evidence type="ECO:0000313" key="1">
    <source>
        <dbReference type="EMBL" id="RSL19089.1"/>
    </source>
</evidence>
<gene>
    <name evidence="1" type="ORF">EDE15_4715</name>
</gene>
<dbReference type="Proteomes" id="UP000269669">
    <property type="component" value="Unassembled WGS sequence"/>
</dbReference>
<sequence>MQIRSVGIDLGKTTFHLVALGDNGKVLLKKKFTQKQIITFTANLQTSLIGMEACSDERRGAVKERSKNRYRETL</sequence>
<comment type="caution">
    <text evidence="1">The sequence shown here is derived from an EMBL/GenBank/DDBJ whole genome shotgun (WGS) entry which is preliminary data.</text>
</comment>
<accession>A0A3R9R6G8</accession>
<evidence type="ECO:0000313" key="2">
    <source>
        <dbReference type="Proteomes" id="UP000269669"/>
    </source>
</evidence>
<evidence type="ECO:0008006" key="3">
    <source>
        <dbReference type="Google" id="ProtNLM"/>
    </source>
</evidence>
<organism evidence="1 2">
    <name type="scientific">Edaphobacter aggregans</name>
    <dbReference type="NCBI Taxonomy" id="570835"/>
    <lineage>
        <taxon>Bacteria</taxon>
        <taxon>Pseudomonadati</taxon>
        <taxon>Acidobacteriota</taxon>
        <taxon>Terriglobia</taxon>
        <taxon>Terriglobales</taxon>
        <taxon>Acidobacteriaceae</taxon>
        <taxon>Edaphobacter</taxon>
    </lineage>
</organism>
<dbReference type="AlphaFoldDB" id="A0A3R9R6G8"/>
<keyword evidence="2" id="KW-1185">Reference proteome</keyword>
<reference evidence="1 2" key="1">
    <citation type="submission" date="2018-12" db="EMBL/GenBank/DDBJ databases">
        <title>Sequencing of bacterial isolates from soil warming experiment in Harvard Forest, Massachusetts, USA.</title>
        <authorList>
            <person name="Deangelis K."/>
        </authorList>
    </citation>
    <scope>NUCLEOTIDE SEQUENCE [LARGE SCALE GENOMIC DNA]</scope>
    <source>
        <strain evidence="1 2">EB153</strain>
    </source>
</reference>